<comment type="caution">
    <text evidence="3">The sequence shown here is derived from an EMBL/GenBank/DDBJ whole genome shotgun (WGS) entry which is preliminary data.</text>
</comment>
<name>A0A9P8PJL1_9ASCO</name>
<feature type="domain" description="DH" evidence="2">
    <location>
        <begin position="179"/>
        <end position="396"/>
    </location>
</feature>
<evidence type="ECO:0000256" key="1">
    <source>
        <dbReference type="SAM" id="MobiDB-lite"/>
    </source>
</evidence>
<evidence type="ECO:0000259" key="2">
    <source>
        <dbReference type="PROSITE" id="PS50010"/>
    </source>
</evidence>
<proteinExistence type="predicted"/>
<feature type="compositionally biased region" description="Basic and acidic residues" evidence="1">
    <location>
        <begin position="695"/>
        <end position="704"/>
    </location>
</feature>
<evidence type="ECO:0000313" key="3">
    <source>
        <dbReference type="EMBL" id="KAH3673277.1"/>
    </source>
</evidence>
<evidence type="ECO:0000313" key="4">
    <source>
        <dbReference type="Proteomes" id="UP000769528"/>
    </source>
</evidence>
<dbReference type="PROSITE" id="PS50010">
    <property type="entry name" value="DH_2"/>
    <property type="match status" value="1"/>
</dbReference>
<keyword evidence="4" id="KW-1185">Reference proteome</keyword>
<sequence length="740" mass="84659">MLRESPESSSPLSSLGSIQSSKPELLIFDNSFFNGKKSELDVINPQIIPDSIRNHQNEISFSNNINNDENYQLNDNIFIITEDTSPFLENYRLTLSSTDITSLAFQRGSSEIKDELIDEFPYTTISYIFNKISSGLSRISSQISEIQSSDFTTSSKLSENHLLKTNYQDLSPNSKNAFHRRKVIEEMIETEEGYISSLKMLSGIYLSPIIDKGNNGIPIRQLHHYVELLTALHESFVFDLTKLYYGSYTSNMKTSNIVYSFAQGKSNLTNTSPEMAALVAELVSGKTVNVNLYQEYSGIHDLVLKLIKSKQNDPEFGSILTKGVQNFLESTQLANERLDLSLNSLLQRPIARISKYKLFLQSLANLTPISEALECHEKIQSCLFQVDYSLKEINRYGSQEIIKSKVLFESLKFNCTKLNFPVEYLGLPLLLGSLYVSWVCNDQNQIMTELLGAFLFKTHMIFAKVNKQDNFDVRFLIPLSVSQLIDNNDINGGIFTLYKNCFKIRFETNYTIVELLLIQIDRNEYLVWRDKLDLVINHINGIYNLDYSSSKFNEEQGTNSSTIIPISEIQFYDVKVEKVKPTLSSFRDKSYSCYRGKNLDILSQCYFGIIIPVKIDKLILDQNSSSSSTFRVADDEQVEKIYIKDIERIKIEYLLENIWSKELLSSMLIKQDPNSYKLSSIKRNITSTSTRMKSSVKEISKQPENKSQLKKTRSTKRYNSLIRKTSIIFSDALKLILSKG</sequence>
<feature type="region of interest" description="Disordered" evidence="1">
    <location>
        <begin position="691"/>
        <end position="715"/>
    </location>
</feature>
<dbReference type="PANTHER" id="PTHR45818">
    <property type="entry name" value="PROTEIN VAV"/>
    <property type="match status" value="1"/>
</dbReference>
<reference evidence="3" key="1">
    <citation type="journal article" date="2021" name="Open Biol.">
        <title>Shared evolutionary footprints suggest mitochondrial oxidative damage underlies multiple complex I losses in fungi.</title>
        <authorList>
            <person name="Schikora-Tamarit M.A."/>
            <person name="Marcet-Houben M."/>
            <person name="Nosek J."/>
            <person name="Gabaldon T."/>
        </authorList>
    </citation>
    <scope>NUCLEOTIDE SEQUENCE</scope>
    <source>
        <strain evidence="3">CBS6341</strain>
    </source>
</reference>
<dbReference type="OrthoDB" id="8059989at2759"/>
<dbReference type="GO" id="GO:0005737">
    <property type="term" value="C:cytoplasm"/>
    <property type="evidence" value="ECO:0007669"/>
    <property type="project" value="TreeGrafter"/>
</dbReference>
<dbReference type="Pfam" id="PF00621">
    <property type="entry name" value="RhoGEF"/>
    <property type="match status" value="1"/>
</dbReference>
<dbReference type="InterPro" id="IPR000219">
    <property type="entry name" value="DH_dom"/>
</dbReference>
<accession>A0A9P8PJL1</accession>
<dbReference type="InterPro" id="IPR035899">
    <property type="entry name" value="DBL_dom_sf"/>
</dbReference>
<dbReference type="SUPFAM" id="SSF48065">
    <property type="entry name" value="DBL homology domain (DH-domain)"/>
    <property type="match status" value="1"/>
</dbReference>
<dbReference type="Gene3D" id="1.20.900.10">
    <property type="entry name" value="Dbl homology (DH) domain"/>
    <property type="match status" value="1"/>
</dbReference>
<protein>
    <recommendedName>
        <fullName evidence="2">DH domain-containing protein</fullName>
    </recommendedName>
</protein>
<gene>
    <name evidence="3" type="ORF">WICMUC_003736</name>
</gene>
<dbReference type="Proteomes" id="UP000769528">
    <property type="component" value="Unassembled WGS sequence"/>
</dbReference>
<dbReference type="GO" id="GO:0005085">
    <property type="term" value="F:guanyl-nucleotide exchange factor activity"/>
    <property type="evidence" value="ECO:0007669"/>
    <property type="project" value="InterPro"/>
</dbReference>
<dbReference type="SMART" id="SM00325">
    <property type="entry name" value="RhoGEF"/>
    <property type="match status" value="1"/>
</dbReference>
<dbReference type="AlphaFoldDB" id="A0A9P8PJL1"/>
<dbReference type="PANTHER" id="PTHR45818:SF3">
    <property type="entry name" value="PROTEIN VAV"/>
    <property type="match status" value="1"/>
</dbReference>
<dbReference type="EMBL" id="JAEUBF010001028">
    <property type="protein sequence ID" value="KAH3673277.1"/>
    <property type="molecule type" value="Genomic_DNA"/>
</dbReference>
<organism evidence="3 4">
    <name type="scientific">Wickerhamomyces mucosus</name>
    <dbReference type="NCBI Taxonomy" id="1378264"/>
    <lineage>
        <taxon>Eukaryota</taxon>
        <taxon>Fungi</taxon>
        <taxon>Dikarya</taxon>
        <taxon>Ascomycota</taxon>
        <taxon>Saccharomycotina</taxon>
        <taxon>Saccharomycetes</taxon>
        <taxon>Phaffomycetales</taxon>
        <taxon>Wickerhamomycetaceae</taxon>
        <taxon>Wickerhamomyces</taxon>
    </lineage>
</organism>
<reference evidence="3" key="2">
    <citation type="submission" date="2021-01" db="EMBL/GenBank/DDBJ databases">
        <authorList>
            <person name="Schikora-Tamarit M.A."/>
        </authorList>
    </citation>
    <scope>NUCLEOTIDE SEQUENCE</scope>
    <source>
        <strain evidence="3">CBS6341</strain>
    </source>
</reference>